<dbReference type="InterPro" id="IPR015424">
    <property type="entry name" value="PyrdxlP-dep_Trfase"/>
</dbReference>
<dbReference type="SUPFAM" id="SSF53383">
    <property type="entry name" value="PLP-dependent transferases"/>
    <property type="match status" value="1"/>
</dbReference>
<dbReference type="PANTHER" id="PTHR30244">
    <property type="entry name" value="TRANSAMINASE"/>
    <property type="match status" value="1"/>
</dbReference>
<organism evidence="1">
    <name type="scientific">marine metagenome</name>
    <dbReference type="NCBI Taxonomy" id="408172"/>
    <lineage>
        <taxon>unclassified sequences</taxon>
        <taxon>metagenomes</taxon>
        <taxon>ecological metagenomes</taxon>
    </lineage>
</organism>
<sequence length="146" mass="16143">MEEFESGKSFITGETHIPVSGKVIGTEEIQYAVDACLDGWFTTGRFSEQFEKEFAKYMEQRFCLLTNSGSSANLLALSALTSPQLEERRLKPGDEVVTVAAGFPTTVNPIIQNGLIPVFVDVNLDDYGIDVEQMEQAWSPKVKAVM</sequence>
<dbReference type="GO" id="GO:0008483">
    <property type="term" value="F:transaminase activity"/>
    <property type="evidence" value="ECO:0007669"/>
    <property type="project" value="TreeGrafter"/>
</dbReference>
<dbReference type="PANTHER" id="PTHR30244:SF34">
    <property type="entry name" value="DTDP-4-AMINO-4,6-DIDEOXYGALACTOSE TRANSAMINASE"/>
    <property type="match status" value="1"/>
</dbReference>
<gene>
    <name evidence="1" type="ORF">METZ01_LOCUS422814</name>
</gene>
<dbReference type="EMBL" id="UINC01167442">
    <property type="protein sequence ID" value="SVD69960.1"/>
    <property type="molecule type" value="Genomic_DNA"/>
</dbReference>
<protein>
    <recommendedName>
        <fullName evidence="2">Lipopolysaccharide biosynthesis protein RfbH</fullName>
    </recommendedName>
</protein>
<dbReference type="InterPro" id="IPR000653">
    <property type="entry name" value="DegT/StrS_aminotransferase"/>
</dbReference>
<proteinExistence type="predicted"/>
<accession>A0A382XGJ6</accession>
<dbReference type="AlphaFoldDB" id="A0A382XGJ6"/>
<evidence type="ECO:0000313" key="1">
    <source>
        <dbReference type="EMBL" id="SVD69960.1"/>
    </source>
</evidence>
<dbReference type="GO" id="GO:0000271">
    <property type="term" value="P:polysaccharide biosynthetic process"/>
    <property type="evidence" value="ECO:0007669"/>
    <property type="project" value="TreeGrafter"/>
</dbReference>
<name>A0A382XGJ6_9ZZZZ</name>
<feature type="non-terminal residue" evidence="1">
    <location>
        <position position="146"/>
    </location>
</feature>
<reference evidence="1" key="1">
    <citation type="submission" date="2018-05" db="EMBL/GenBank/DDBJ databases">
        <authorList>
            <person name="Lanie J.A."/>
            <person name="Ng W.-L."/>
            <person name="Kazmierczak K.M."/>
            <person name="Andrzejewski T.M."/>
            <person name="Davidsen T.M."/>
            <person name="Wayne K.J."/>
            <person name="Tettelin H."/>
            <person name="Glass J.I."/>
            <person name="Rusch D."/>
            <person name="Podicherti R."/>
            <person name="Tsui H.-C.T."/>
            <person name="Winkler M.E."/>
        </authorList>
    </citation>
    <scope>NUCLEOTIDE SEQUENCE</scope>
</reference>
<dbReference type="Gene3D" id="3.40.640.10">
    <property type="entry name" value="Type I PLP-dependent aspartate aminotransferase-like (Major domain)"/>
    <property type="match status" value="1"/>
</dbReference>
<dbReference type="InterPro" id="IPR015421">
    <property type="entry name" value="PyrdxlP-dep_Trfase_major"/>
</dbReference>
<evidence type="ECO:0008006" key="2">
    <source>
        <dbReference type="Google" id="ProtNLM"/>
    </source>
</evidence>
<dbReference type="GO" id="GO:0030170">
    <property type="term" value="F:pyridoxal phosphate binding"/>
    <property type="evidence" value="ECO:0007669"/>
    <property type="project" value="TreeGrafter"/>
</dbReference>
<dbReference type="Pfam" id="PF01041">
    <property type="entry name" value="DegT_DnrJ_EryC1"/>
    <property type="match status" value="1"/>
</dbReference>